<feature type="compositionally biased region" description="Polar residues" evidence="1">
    <location>
        <begin position="208"/>
        <end position="217"/>
    </location>
</feature>
<feature type="region of interest" description="Disordered" evidence="1">
    <location>
        <begin position="208"/>
        <end position="262"/>
    </location>
</feature>
<evidence type="ECO:0000313" key="3">
    <source>
        <dbReference type="Proteomes" id="UP001498398"/>
    </source>
</evidence>
<organism evidence="2 3">
    <name type="scientific">Marasmiellus scandens</name>
    <dbReference type="NCBI Taxonomy" id="2682957"/>
    <lineage>
        <taxon>Eukaryota</taxon>
        <taxon>Fungi</taxon>
        <taxon>Dikarya</taxon>
        <taxon>Basidiomycota</taxon>
        <taxon>Agaricomycotina</taxon>
        <taxon>Agaricomycetes</taxon>
        <taxon>Agaricomycetidae</taxon>
        <taxon>Agaricales</taxon>
        <taxon>Marasmiineae</taxon>
        <taxon>Omphalotaceae</taxon>
        <taxon>Marasmiellus</taxon>
    </lineage>
</organism>
<name>A0ABR1KBZ2_9AGAR</name>
<keyword evidence="3" id="KW-1185">Reference proteome</keyword>
<reference evidence="2 3" key="1">
    <citation type="submission" date="2024-01" db="EMBL/GenBank/DDBJ databases">
        <title>A draft genome for the cacao thread blight pathogen Marasmiellus scandens.</title>
        <authorList>
            <person name="Baruah I.K."/>
            <person name="Leung J."/>
            <person name="Bukari Y."/>
            <person name="Amoako-Attah I."/>
            <person name="Meinhardt L.W."/>
            <person name="Bailey B.A."/>
            <person name="Cohen S.P."/>
        </authorList>
    </citation>
    <scope>NUCLEOTIDE SEQUENCE [LARGE SCALE GENOMIC DNA]</scope>
    <source>
        <strain evidence="2 3">GH-19</strain>
    </source>
</reference>
<feature type="region of interest" description="Disordered" evidence="1">
    <location>
        <begin position="455"/>
        <end position="547"/>
    </location>
</feature>
<feature type="compositionally biased region" description="Polar residues" evidence="1">
    <location>
        <begin position="253"/>
        <end position="262"/>
    </location>
</feature>
<evidence type="ECO:0000256" key="1">
    <source>
        <dbReference type="SAM" id="MobiDB-lite"/>
    </source>
</evidence>
<evidence type="ECO:0000313" key="2">
    <source>
        <dbReference type="EMBL" id="KAK7473163.1"/>
    </source>
</evidence>
<feature type="region of interest" description="Disordered" evidence="1">
    <location>
        <begin position="302"/>
        <end position="337"/>
    </location>
</feature>
<protein>
    <submittedName>
        <fullName evidence="2">Uncharacterized protein</fullName>
    </submittedName>
</protein>
<feature type="region of interest" description="Disordered" evidence="1">
    <location>
        <begin position="385"/>
        <end position="428"/>
    </location>
</feature>
<feature type="region of interest" description="Disordered" evidence="1">
    <location>
        <begin position="182"/>
        <end position="201"/>
    </location>
</feature>
<dbReference type="EMBL" id="JBANRG010000001">
    <property type="protein sequence ID" value="KAK7473163.1"/>
    <property type="molecule type" value="Genomic_DNA"/>
</dbReference>
<accession>A0ABR1KBZ2</accession>
<proteinExistence type="predicted"/>
<feature type="compositionally biased region" description="Low complexity" evidence="1">
    <location>
        <begin position="321"/>
        <end position="337"/>
    </location>
</feature>
<comment type="caution">
    <text evidence="2">The sequence shown here is derived from an EMBL/GenBank/DDBJ whole genome shotgun (WGS) entry which is preliminary data.</text>
</comment>
<dbReference type="Proteomes" id="UP001498398">
    <property type="component" value="Unassembled WGS sequence"/>
</dbReference>
<feature type="compositionally biased region" description="Low complexity" evidence="1">
    <location>
        <begin position="484"/>
        <end position="514"/>
    </location>
</feature>
<sequence length="547" mass="59426">MLAIASLDSNRVPSTFDMVQLEVLVQQRLENELHHLPPLDKKYVMPPNTNYTVGAGFDAYKVLLRYTRQYIDAKGHSVQPALMLFRISERHLLNSDRVMRQLALKCTTKDDPCAFLAWTAWLYHIKGKVFLQVMDQVLGQLISGVESSFTIYKARLQRQEHEGHIFNSFPNPPPFIPAVPTPRPSTISKPVPRARTPAYSPSRRNTMLMKNTTYPSASPSPRSRGLRRSGRLSGGVLPISGPASSIPVPCTPHRNSLPVNVPSTPLRISKPVSHTAYPPSRPYEVYPKNTTYPMASPFLRSRGLRQSTRLSDGKPLRRSTRLSGRTSIVAPESPLSSSSALISSGALLPSASGVFAASHRQTVRVKNVTKDSVYPAPADTNVSITDRINVTAQRAVPKRQQKSSSPSPRRVRHPAHRPNGLPALSSVGRSSSPFMGSISIIKKTLLGSVKVRRSGRLSGTLPAPPTSISKSIPATGSARRRPKLSVPASLPLRRSPRFSSSGSAPSNGTSPSASDDFAIPLSGTGLLTSAEDGVSSARPRGVPRNRP</sequence>
<gene>
    <name evidence="2" type="ORF">VKT23_001262</name>
</gene>